<keyword evidence="3" id="KW-1003">Cell membrane</keyword>
<evidence type="ECO:0000256" key="4">
    <source>
        <dbReference type="ARBA" id="ARBA00022692"/>
    </source>
</evidence>
<dbReference type="InterPro" id="IPR012809">
    <property type="entry name" value="ECF_CbiQ"/>
</dbReference>
<dbReference type="CDD" id="cd16914">
    <property type="entry name" value="EcfT"/>
    <property type="match status" value="1"/>
</dbReference>
<dbReference type="Proteomes" id="UP001595476">
    <property type="component" value="Unassembled WGS sequence"/>
</dbReference>
<comment type="similarity">
    <text evidence="2">Belongs to the CbiQ family.</text>
</comment>
<dbReference type="PANTHER" id="PTHR34857">
    <property type="entry name" value="SLL0384 PROTEIN"/>
    <property type="match status" value="1"/>
</dbReference>
<keyword evidence="9" id="KW-1185">Reference proteome</keyword>
<dbReference type="InterPro" id="IPR051611">
    <property type="entry name" value="ECF_transporter_component"/>
</dbReference>
<name>A0ABV7HHU0_9GAMM</name>
<evidence type="ECO:0000256" key="1">
    <source>
        <dbReference type="ARBA" id="ARBA00004651"/>
    </source>
</evidence>
<feature type="transmembrane region" description="Helical" evidence="7">
    <location>
        <begin position="230"/>
        <end position="252"/>
    </location>
</feature>
<reference evidence="9" key="1">
    <citation type="journal article" date="2019" name="Int. J. Syst. Evol. Microbiol.">
        <title>The Global Catalogue of Microorganisms (GCM) 10K type strain sequencing project: providing services to taxonomists for standard genome sequencing and annotation.</title>
        <authorList>
            <consortium name="The Broad Institute Genomics Platform"/>
            <consortium name="The Broad Institute Genome Sequencing Center for Infectious Disease"/>
            <person name="Wu L."/>
            <person name="Ma J."/>
        </authorList>
    </citation>
    <scope>NUCLEOTIDE SEQUENCE [LARGE SCALE GENOMIC DNA]</scope>
    <source>
        <strain evidence="9">KCTC 52438</strain>
    </source>
</reference>
<gene>
    <name evidence="8" type="primary">cbiQ</name>
    <name evidence="8" type="ORF">ACFOEK_20530</name>
</gene>
<evidence type="ECO:0000256" key="2">
    <source>
        <dbReference type="ARBA" id="ARBA00008564"/>
    </source>
</evidence>
<feature type="transmembrane region" description="Helical" evidence="7">
    <location>
        <begin position="69"/>
        <end position="87"/>
    </location>
</feature>
<feature type="transmembrane region" description="Helical" evidence="7">
    <location>
        <begin position="112"/>
        <end position="131"/>
    </location>
</feature>
<keyword evidence="6 7" id="KW-0472">Membrane</keyword>
<dbReference type="RefSeq" id="WP_386723359.1">
    <property type="nucleotide sequence ID" value="NZ_JBHRSZ010000009.1"/>
</dbReference>
<feature type="transmembrane region" description="Helical" evidence="7">
    <location>
        <begin position="24"/>
        <end position="57"/>
    </location>
</feature>
<evidence type="ECO:0000313" key="8">
    <source>
        <dbReference type="EMBL" id="MFC3153439.1"/>
    </source>
</evidence>
<keyword evidence="4 7" id="KW-0812">Transmembrane</keyword>
<evidence type="ECO:0000256" key="6">
    <source>
        <dbReference type="ARBA" id="ARBA00023136"/>
    </source>
</evidence>
<accession>A0ABV7HHU0</accession>
<evidence type="ECO:0000256" key="5">
    <source>
        <dbReference type="ARBA" id="ARBA00022989"/>
    </source>
</evidence>
<organism evidence="8 9">
    <name type="scientific">Litoribrevibacter euphylliae</name>
    <dbReference type="NCBI Taxonomy" id="1834034"/>
    <lineage>
        <taxon>Bacteria</taxon>
        <taxon>Pseudomonadati</taxon>
        <taxon>Pseudomonadota</taxon>
        <taxon>Gammaproteobacteria</taxon>
        <taxon>Oceanospirillales</taxon>
        <taxon>Oceanospirillaceae</taxon>
        <taxon>Litoribrevibacter</taxon>
    </lineage>
</organism>
<dbReference type="NCBIfam" id="TIGR02454">
    <property type="entry name" value="ECF_T_CbiQ"/>
    <property type="match status" value="1"/>
</dbReference>
<proteinExistence type="inferred from homology"/>
<dbReference type="InterPro" id="IPR003339">
    <property type="entry name" value="ABC/ECF_trnsptr_transmembrane"/>
</dbReference>
<sequence length="257" mass="28772">MSDLTSLANASKAPWLDALDARGRLIACLLFALSVICIHQVSLLMWACGFSLCLLFASQLPAKQLLKRLLPFEGFILILTVFMPFSVSGGEATKVLGLLYASEVGIERAQQVFLRANAILMCSLVLLATLLPETLGHAMARLGIPHKLVHLFLMTVRYVSVLGQEYQRLRTAMRARAFTPGSNVHTWRSYGWLIGMLLVRSLERSERVLQAMKCRGYQGRFVVMDEKRWALMDTIFLSFVVSVCVLLLIANYGEKML</sequence>
<evidence type="ECO:0000313" key="9">
    <source>
        <dbReference type="Proteomes" id="UP001595476"/>
    </source>
</evidence>
<dbReference type="EMBL" id="JBHRSZ010000009">
    <property type="protein sequence ID" value="MFC3153439.1"/>
    <property type="molecule type" value="Genomic_DNA"/>
</dbReference>
<comment type="subcellular location">
    <subcellularLocation>
        <location evidence="1">Cell membrane</location>
        <topology evidence="1">Multi-pass membrane protein</topology>
    </subcellularLocation>
</comment>
<dbReference type="Pfam" id="PF02361">
    <property type="entry name" value="CbiQ"/>
    <property type="match status" value="1"/>
</dbReference>
<evidence type="ECO:0000256" key="7">
    <source>
        <dbReference type="SAM" id="Phobius"/>
    </source>
</evidence>
<evidence type="ECO:0000256" key="3">
    <source>
        <dbReference type="ARBA" id="ARBA00022475"/>
    </source>
</evidence>
<protein>
    <submittedName>
        <fullName evidence="8">Cobalt ECF transporter T component CbiQ</fullName>
    </submittedName>
</protein>
<comment type="caution">
    <text evidence="8">The sequence shown here is derived from an EMBL/GenBank/DDBJ whole genome shotgun (WGS) entry which is preliminary data.</text>
</comment>
<keyword evidence="5 7" id="KW-1133">Transmembrane helix</keyword>
<dbReference type="PANTHER" id="PTHR34857:SF2">
    <property type="entry name" value="SLL0384 PROTEIN"/>
    <property type="match status" value="1"/>
</dbReference>